<name>A0A843X6L1_COLES</name>
<evidence type="ECO:0000313" key="3">
    <source>
        <dbReference type="Proteomes" id="UP000652761"/>
    </source>
</evidence>
<feature type="compositionally biased region" description="Acidic residues" evidence="1">
    <location>
        <begin position="175"/>
        <end position="184"/>
    </location>
</feature>
<keyword evidence="3" id="KW-1185">Reference proteome</keyword>
<proteinExistence type="predicted"/>
<dbReference type="EMBL" id="NMUH01006086">
    <property type="protein sequence ID" value="MQM14425.1"/>
    <property type="molecule type" value="Genomic_DNA"/>
</dbReference>
<comment type="caution">
    <text evidence="2">The sequence shown here is derived from an EMBL/GenBank/DDBJ whole genome shotgun (WGS) entry which is preliminary data.</text>
</comment>
<feature type="compositionally biased region" description="Polar residues" evidence="1">
    <location>
        <begin position="108"/>
        <end position="134"/>
    </location>
</feature>
<feature type="region of interest" description="Disordered" evidence="1">
    <location>
        <begin position="107"/>
        <end position="212"/>
    </location>
</feature>
<sequence>MGCALPVLYMEIVTYTKGITKNPLWHRLALCGGHTALYKMPPPCFLDSPRRGTNTFFNDGVDTPLNGVDTTPQIQRQKKLGQQVDAGPEQVDTGLSSQNSLFAELGQQVDTASEQVDTRPRSQNSLFSIWDSVSTPPPGCNKPGHMKGECPKNKKEKHKKFQKFKKPKAMVATWSDEDSSEEEEDKKSSSSESEEICFMANNSGEKKSKDSQKILSKEFNFSSKAVSTPSYLVSTHTLGQVDTTVFQCRHCPLARPF</sequence>
<gene>
    <name evidence="2" type="ORF">Taro_047357</name>
</gene>
<dbReference type="AlphaFoldDB" id="A0A843X6L1"/>
<feature type="compositionally biased region" description="Basic residues" evidence="1">
    <location>
        <begin position="154"/>
        <end position="168"/>
    </location>
</feature>
<evidence type="ECO:0000256" key="1">
    <source>
        <dbReference type="SAM" id="MobiDB-lite"/>
    </source>
</evidence>
<protein>
    <submittedName>
        <fullName evidence="2">Uncharacterized protein</fullName>
    </submittedName>
</protein>
<organism evidence="2 3">
    <name type="scientific">Colocasia esculenta</name>
    <name type="common">Wild taro</name>
    <name type="synonym">Arum esculentum</name>
    <dbReference type="NCBI Taxonomy" id="4460"/>
    <lineage>
        <taxon>Eukaryota</taxon>
        <taxon>Viridiplantae</taxon>
        <taxon>Streptophyta</taxon>
        <taxon>Embryophyta</taxon>
        <taxon>Tracheophyta</taxon>
        <taxon>Spermatophyta</taxon>
        <taxon>Magnoliopsida</taxon>
        <taxon>Liliopsida</taxon>
        <taxon>Araceae</taxon>
        <taxon>Aroideae</taxon>
        <taxon>Colocasieae</taxon>
        <taxon>Colocasia</taxon>
    </lineage>
</organism>
<reference evidence="2" key="1">
    <citation type="submission" date="2017-07" db="EMBL/GenBank/DDBJ databases">
        <title>Taro Niue Genome Assembly and Annotation.</title>
        <authorList>
            <person name="Atibalentja N."/>
            <person name="Keating K."/>
            <person name="Fields C.J."/>
        </authorList>
    </citation>
    <scope>NUCLEOTIDE SEQUENCE</scope>
    <source>
        <strain evidence="2">Niue_2</strain>
        <tissue evidence="2">Leaf</tissue>
    </source>
</reference>
<accession>A0A843X6L1</accession>
<evidence type="ECO:0000313" key="2">
    <source>
        <dbReference type="EMBL" id="MQM14425.1"/>
    </source>
</evidence>
<dbReference type="Proteomes" id="UP000652761">
    <property type="component" value="Unassembled WGS sequence"/>
</dbReference>